<dbReference type="PROSITE" id="PS00629">
    <property type="entry name" value="IMP_1"/>
    <property type="match status" value="1"/>
</dbReference>
<keyword evidence="10" id="KW-1185">Reference proteome</keyword>
<dbReference type="InterPro" id="IPR022337">
    <property type="entry name" value="Inositol_monophosphatase_SuhB"/>
</dbReference>
<dbReference type="GO" id="GO:0046854">
    <property type="term" value="P:phosphatidylinositol phosphate biosynthetic process"/>
    <property type="evidence" value="ECO:0007669"/>
    <property type="project" value="InterPro"/>
</dbReference>
<evidence type="ECO:0000256" key="3">
    <source>
        <dbReference type="ARBA" id="ARBA00009759"/>
    </source>
</evidence>
<protein>
    <recommendedName>
        <fullName evidence="8">Inositol-1-monophosphatase</fullName>
        <ecNumber evidence="8">3.1.3.25</ecNumber>
    </recommendedName>
</protein>
<keyword evidence="6 7" id="KW-0460">Magnesium</keyword>
<evidence type="ECO:0000256" key="5">
    <source>
        <dbReference type="ARBA" id="ARBA00022801"/>
    </source>
</evidence>
<comment type="catalytic activity">
    <reaction evidence="1 8">
        <text>a myo-inositol phosphate + H2O = myo-inositol + phosphate</text>
        <dbReference type="Rhea" id="RHEA:24056"/>
        <dbReference type="ChEBI" id="CHEBI:15377"/>
        <dbReference type="ChEBI" id="CHEBI:17268"/>
        <dbReference type="ChEBI" id="CHEBI:43474"/>
        <dbReference type="ChEBI" id="CHEBI:84139"/>
        <dbReference type="EC" id="3.1.3.25"/>
    </reaction>
</comment>
<dbReference type="PRINTS" id="PR00377">
    <property type="entry name" value="IMPHPHTASES"/>
</dbReference>
<comment type="similarity">
    <text evidence="3 8">Belongs to the inositol monophosphatase superfamily.</text>
</comment>
<dbReference type="EMBL" id="VDUY01000002">
    <property type="protein sequence ID" value="TXL66905.1"/>
    <property type="molecule type" value="Genomic_DNA"/>
</dbReference>
<dbReference type="GO" id="GO:0008934">
    <property type="term" value="F:inositol monophosphate 1-phosphatase activity"/>
    <property type="evidence" value="ECO:0007669"/>
    <property type="project" value="InterPro"/>
</dbReference>
<organism evidence="9 10">
    <name type="scientific">Zeimonas arvi</name>
    <dbReference type="NCBI Taxonomy" id="2498847"/>
    <lineage>
        <taxon>Bacteria</taxon>
        <taxon>Pseudomonadati</taxon>
        <taxon>Pseudomonadota</taxon>
        <taxon>Betaproteobacteria</taxon>
        <taxon>Burkholderiales</taxon>
        <taxon>Burkholderiaceae</taxon>
        <taxon>Zeimonas</taxon>
    </lineage>
</organism>
<feature type="binding site" evidence="7">
    <location>
        <position position="67"/>
    </location>
    <ligand>
        <name>Mg(2+)</name>
        <dbReference type="ChEBI" id="CHEBI:18420"/>
        <label>1</label>
        <note>catalytic</note>
    </ligand>
</feature>
<feature type="binding site" evidence="7">
    <location>
        <position position="100"/>
    </location>
    <ligand>
        <name>Mg(2+)</name>
        <dbReference type="ChEBI" id="CHEBI:18420"/>
        <label>1</label>
        <note>catalytic</note>
    </ligand>
</feature>
<dbReference type="Gene3D" id="3.30.540.10">
    <property type="entry name" value="Fructose-1,6-Bisphosphatase, subunit A, domain 1"/>
    <property type="match status" value="1"/>
</dbReference>
<comment type="cofactor">
    <cofactor evidence="2 7 8">
        <name>Mg(2+)</name>
        <dbReference type="ChEBI" id="CHEBI:18420"/>
    </cofactor>
</comment>
<dbReference type="PROSITE" id="PS00630">
    <property type="entry name" value="IMP_2"/>
    <property type="match status" value="1"/>
</dbReference>
<comment type="caution">
    <text evidence="9">The sequence shown here is derived from an EMBL/GenBank/DDBJ whole genome shotgun (WGS) entry which is preliminary data.</text>
</comment>
<dbReference type="EC" id="3.1.3.25" evidence="8"/>
<evidence type="ECO:0000313" key="10">
    <source>
        <dbReference type="Proteomes" id="UP000321548"/>
    </source>
</evidence>
<dbReference type="PRINTS" id="PR01959">
    <property type="entry name" value="SBIMPHPHTASE"/>
</dbReference>
<dbReference type="InterPro" id="IPR020550">
    <property type="entry name" value="Inositol_monophosphatase_CS"/>
</dbReference>
<dbReference type="RefSeq" id="WP_147703154.1">
    <property type="nucleotide sequence ID" value="NZ_VDUY01000002.1"/>
</dbReference>
<evidence type="ECO:0000256" key="1">
    <source>
        <dbReference type="ARBA" id="ARBA00001033"/>
    </source>
</evidence>
<evidence type="ECO:0000256" key="2">
    <source>
        <dbReference type="ARBA" id="ARBA00001946"/>
    </source>
</evidence>
<dbReference type="FunFam" id="3.30.540.10:FF:000003">
    <property type="entry name" value="Inositol-1-monophosphatase"/>
    <property type="match status" value="1"/>
</dbReference>
<dbReference type="AlphaFoldDB" id="A0A5C8P013"/>
<dbReference type="GO" id="GO:0006020">
    <property type="term" value="P:inositol metabolic process"/>
    <property type="evidence" value="ECO:0007669"/>
    <property type="project" value="TreeGrafter"/>
</dbReference>
<dbReference type="Gene3D" id="3.40.190.80">
    <property type="match status" value="1"/>
</dbReference>
<evidence type="ECO:0000256" key="8">
    <source>
        <dbReference type="RuleBase" id="RU364068"/>
    </source>
</evidence>
<dbReference type="Pfam" id="PF00459">
    <property type="entry name" value="Inositol_P"/>
    <property type="match status" value="1"/>
</dbReference>
<dbReference type="Proteomes" id="UP000321548">
    <property type="component" value="Unassembled WGS sequence"/>
</dbReference>
<accession>A0A5C8P013</accession>
<dbReference type="CDD" id="cd01639">
    <property type="entry name" value="IMPase"/>
    <property type="match status" value="1"/>
</dbReference>
<sequence length="283" mass="30703">MHPMLNVAVRAARRAGRIINRASLDLDTLQVARKQRNDFVTEVDHASEEAIIDTLLTAYPGHSILAEESGHSENGRKVDSKKGGGQMAQVMEAENIWIIDPLDGTTNFIHGLPQYGISIALMQRGLVTQAVVYDPSRDELFTASKGRGAFLNDRRIRVSRRTRLEESLVGTGFPFRKIDNLDQYLAMLRAVTEKAAGVRRPGAAALDLAYVACGRFDAFFELGLSPWDVAAGSLLITEAGGLIGNFTADGDYLFAEEVVAGSPKVFAAMIALLRGTRGAARQA</sequence>
<dbReference type="InterPro" id="IPR033942">
    <property type="entry name" value="IMPase"/>
</dbReference>
<gene>
    <name evidence="9" type="ORF">FHP08_04560</name>
</gene>
<dbReference type="OrthoDB" id="9785695at2"/>
<evidence type="ECO:0000256" key="6">
    <source>
        <dbReference type="ARBA" id="ARBA00022842"/>
    </source>
</evidence>
<name>A0A5C8P013_9BURK</name>
<dbReference type="InterPro" id="IPR000760">
    <property type="entry name" value="Inositol_monophosphatase-like"/>
</dbReference>
<evidence type="ECO:0000256" key="4">
    <source>
        <dbReference type="ARBA" id="ARBA00022723"/>
    </source>
</evidence>
<keyword evidence="5 8" id="KW-0378">Hydrolase</keyword>
<dbReference type="GO" id="GO:0007165">
    <property type="term" value="P:signal transduction"/>
    <property type="evidence" value="ECO:0007669"/>
    <property type="project" value="TreeGrafter"/>
</dbReference>
<dbReference type="InterPro" id="IPR020583">
    <property type="entry name" value="Inositol_monoP_metal-BS"/>
</dbReference>
<feature type="binding site" evidence="7">
    <location>
        <position position="102"/>
    </location>
    <ligand>
        <name>Mg(2+)</name>
        <dbReference type="ChEBI" id="CHEBI:18420"/>
        <label>1</label>
        <note>catalytic</note>
    </ligand>
</feature>
<dbReference type="PANTHER" id="PTHR20854:SF4">
    <property type="entry name" value="INOSITOL-1-MONOPHOSPHATASE-RELATED"/>
    <property type="match status" value="1"/>
</dbReference>
<feature type="binding site" evidence="7">
    <location>
        <position position="228"/>
    </location>
    <ligand>
        <name>Mg(2+)</name>
        <dbReference type="ChEBI" id="CHEBI:18420"/>
        <label>1</label>
        <note>catalytic</note>
    </ligand>
</feature>
<reference evidence="9 10" key="1">
    <citation type="submission" date="2019-06" db="EMBL/GenBank/DDBJ databases">
        <title>Quisquiliibacterium sp. nov., isolated from a maize field.</title>
        <authorList>
            <person name="Lin S.-Y."/>
            <person name="Tsai C.-F."/>
            <person name="Young C.-C."/>
        </authorList>
    </citation>
    <scope>NUCLEOTIDE SEQUENCE [LARGE SCALE GENOMIC DNA]</scope>
    <source>
        <strain evidence="9 10">CC-CFT501</strain>
    </source>
</reference>
<feature type="binding site" evidence="7">
    <location>
        <position position="103"/>
    </location>
    <ligand>
        <name>Mg(2+)</name>
        <dbReference type="ChEBI" id="CHEBI:18420"/>
        <label>1</label>
        <note>catalytic</note>
    </ligand>
</feature>
<keyword evidence="4 7" id="KW-0479">Metal-binding</keyword>
<dbReference type="SUPFAM" id="SSF56655">
    <property type="entry name" value="Carbohydrate phosphatase"/>
    <property type="match status" value="1"/>
</dbReference>
<dbReference type="PANTHER" id="PTHR20854">
    <property type="entry name" value="INOSITOL MONOPHOSPHATASE"/>
    <property type="match status" value="1"/>
</dbReference>
<proteinExistence type="inferred from homology"/>
<evidence type="ECO:0000313" key="9">
    <source>
        <dbReference type="EMBL" id="TXL66905.1"/>
    </source>
</evidence>
<evidence type="ECO:0000256" key="7">
    <source>
        <dbReference type="PIRSR" id="PIRSR600760-2"/>
    </source>
</evidence>
<dbReference type="GO" id="GO:0046872">
    <property type="term" value="F:metal ion binding"/>
    <property type="evidence" value="ECO:0007669"/>
    <property type="project" value="UniProtKB-KW"/>
</dbReference>